<reference evidence="1 2" key="1">
    <citation type="submission" date="2016-10" db="EMBL/GenBank/DDBJ databases">
        <authorList>
            <person name="de Groot N.N."/>
        </authorList>
    </citation>
    <scope>NUCLEOTIDE SEQUENCE [LARGE SCALE GENOMIC DNA]</scope>
    <source>
        <strain evidence="1 2">DSM 27078</strain>
    </source>
</reference>
<gene>
    <name evidence="1" type="ORF">SAMN05444005_10189</name>
</gene>
<dbReference type="Proteomes" id="UP000198648">
    <property type="component" value="Unassembled WGS sequence"/>
</dbReference>
<protein>
    <recommendedName>
        <fullName evidence="3">SGNH/GDSL hydrolase family protein</fullName>
    </recommendedName>
</protein>
<dbReference type="SUPFAM" id="SSF52266">
    <property type="entry name" value="SGNH hydrolase"/>
    <property type="match status" value="1"/>
</dbReference>
<dbReference type="AlphaFoldDB" id="A0A1H8YRZ9"/>
<dbReference type="OrthoDB" id="7297045at2"/>
<evidence type="ECO:0008006" key="3">
    <source>
        <dbReference type="Google" id="ProtNLM"/>
    </source>
</evidence>
<evidence type="ECO:0000313" key="2">
    <source>
        <dbReference type="Proteomes" id="UP000198648"/>
    </source>
</evidence>
<dbReference type="STRING" id="1299341.SAMN05444005_10189"/>
<proteinExistence type="predicted"/>
<dbReference type="GO" id="GO:0016788">
    <property type="term" value="F:hydrolase activity, acting on ester bonds"/>
    <property type="evidence" value="ECO:0007669"/>
    <property type="project" value="UniProtKB-ARBA"/>
</dbReference>
<organism evidence="1 2">
    <name type="scientific">Flavobacterium urocaniciphilum</name>
    <dbReference type="NCBI Taxonomy" id="1299341"/>
    <lineage>
        <taxon>Bacteria</taxon>
        <taxon>Pseudomonadati</taxon>
        <taxon>Bacteroidota</taxon>
        <taxon>Flavobacteriia</taxon>
        <taxon>Flavobacteriales</taxon>
        <taxon>Flavobacteriaceae</taxon>
        <taxon>Flavobacterium</taxon>
    </lineage>
</organism>
<evidence type="ECO:0000313" key="1">
    <source>
        <dbReference type="EMBL" id="SEP54917.1"/>
    </source>
</evidence>
<sequence>MFTICAYALDFGFTYVYRNSSPQNKVQYISSLKNQKLDYIFIGSSRVENSVIPEIIEEKTKKRTINLGVQGATIKDLVFITKLLNDLNISYKKVFFQLDYKINDVDQYSKKFQTELYPFIGINELIDNYVFDNNLNKFELKYLPFYKYNIASQNLGFRNIMLTVLKIKKTVHKSQGYMPLNGSEKMTFEILPKYNSNNKYLTELLKTKKASFFSCPLFSTISKNNYFDDLKNTITDFKDLSSSVVKKELFKDSYHLNNDGAIVFTNILIDKLKL</sequence>
<dbReference type="InterPro" id="IPR036514">
    <property type="entry name" value="SGNH_hydro_sf"/>
</dbReference>
<dbReference type="RefSeq" id="WP_091463578.1">
    <property type="nucleotide sequence ID" value="NZ_FOEI01000001.1"/>
</dbReference>
<name>A0A1H8YRZ9_9FLAO</name>
<keyword evidence="2" id="KW-1185">Reference proteome</keyword>
<dbReference type="Gene3D" id="3.40.50.1110">
    <property type="entry name" value="SGNH hydrolase"/>
    <property type="match status" value="1"/>
</dbReference>
<dbReference type="EMBL" id="FOEI01000001">
    <property type="protein sequence ID" value="SEP54917.1"/>
    <property type="molecule type" value="Genomic_DNA"/>
</dbReference>
<accession>A0A1H8YRZ9</accession>